<dbReference type="PANTHER" id="PTHR48207">
    <property type="entry name" value="SUCCINATE--HYDROXYMETHYLGLUTARATE COA-TRANSFERASE"/>
    <property type="match status" value="1"/>
</dbReference>
<sequence>MSDPTALEGVRVLELSGLYGAYCGKLFADMGAKVTLFEPPSGSPMRAKPPFVGDRPGQDNSLAFAYFAANKQSLCADLATPQGQALLVQAAAEADLLILSDHPDAQAVDLGTLSAANPRLVCVRITPYGSDGPYGGYVGDDLTLMAMGGLLTMAGFPDCAPVVAYGEQGLLAADQFAAVAAFAALLRAERSGQGEVIDVSIQEAIVMALENAAQTYQLEGKVRQRTAGARRAGSGIFACKDGQIYLLAGGIGETAMWGNFARWMTAERCPGAQIFAAADWDDTAPGADEMFQSVFLPFAMGQTKDQLYQGGKTWGVPIAPMSTPGDLLGNRQLLYRDYFVPLPGDSRLGGTCVPGAPYKLSATPWALRTPAPALVPGTQDGKDATS</sequence>
<dbReference type="InterPro" id="IPR050483">
    <property type="entry name" value="CoA-transferase_III_domain"/>
</dbReference>
<evidence type="ECO:0000313" key="2">
    <source>
        <dbReference type="EMBL" id="NML12351.1"/>
    </source>
</evidence>
<dbReference type="PANTHER" id="PTHR48207:SF3">
    <property type="entry name" value="SUCCINATE--HYDROXYMETHYLGLUTARATE COA-TRANSFERASE"/>
    <property type="match status" value="1"/>
</dbReference>
<dbReference type="InterPro" id="IPR044855">
    <property type="entry name" value="CoA-Trfase_III_dom3_sf"/>
</dbReference>
<evidence type="ECO:0000256" key="1">
    <source>
        <dbReference type="ARBA" id="ARBA00022679"/>
    </source>
</evidence>
<dbReference type="AlphaFoldDB" id="A0A7X9WYQ7"/>
<dbReference type="InterPro" id="IPR023606">
    <property type="entry name" value="CoA-Trfase_III_dom_1_sf"/>
</dbReference>
<name>A0A7X9WYQ7_9SPHN</name>
<organism evidence="2 3">
    <name type="scientific">Sphingobium psychrophilum</name>
    <dbReference type="NCBI Taxonomy" id="2728834"/>
    <lineage>
        <taxon>Bacteria</taxon>
        <taxon>Pseudomonadati</taxon>
        <taxon>Pseudomonadota</taxon>
        <taxon>Alphaproteobacteria</taxon>
        <taxon>Sphingomonadales</taxon>
        <taxon>Sphingomonadaceae</taxon>
        <taxon>Sphingobium</taxon>
    </lineage>
</organism>
<dbReference type="EMBL" id="JABBFV010000019">
    <property type="protein sequence ID" value="NML12351.1"/>
    <property type="molecule type" value="Genomic_DNA"/>
</dbReference>
<dbReference type="InterPro" id="IPR003673">
    <property type="entry name" value="CoA-Trfase_fam_III"/>
</dbReference>
<dbReference type="SUPFAM" id="SSF89796">
    <property type="entry name" value="CoA-transferase family III (CaiB/BaiF)"/>
    <property type="match status" value="1"/>
</dbReference>
<dbReference type="Gene3D" id="3.40.50.10540">
    <property type="entry name" value="Crotonobetainyl-coa:carnitine coa-transferase, domain 1"/>
    <property type="match status" value="1"/>
</dbReference>
<dbReference type="GO" id="GO:0008410">
    <property type="term" value="F:CoA-transferase activity"/>
    <property type="evidence" value="ECO:0007669"/>
    <property type="project" value="TreeGrafter"/>
</dbReference>
<dbReference type="Pfam" id="PF02515">
    <property type="entry name" value="CoA_transf_3"/>
    <property type="match status" value="1"/>
</dbReference>
<evidence type="ECO:0000313" key="3">
    <source>
        <dbReference type="Proteomes" id="UP000519023"/>
    </source>
</evidence>
<gene>
    <name evidence="2" type="ORF">HHL08_19795</name>
</gene>
<reference evidence="2 3" key="1">
    <citation type="submission" date="2020-04" db="EMBL/GenBank/DDBJ databases">
        <title>Sphingobium sp. AR-3-1 isolated from Arctic soil.</title>
        <authorList>
            <person name="Dahal R.H."/>
            <person name="Chaudhary D.K."/>
        </authorList>
    </citation>
    <scope>NUCLEOTIDE SEQUENCE [LARGE SCALE GENOMIC DNA]</scope>
    <source>
        <strain evidence="2 3">AR-3-1</strain>
    </source>
</reference>
<comment type="caution">
    <text evidence="2">The sequence shown here is derived from an EMBL/GenBank/DDBJ whole genome shotgun (WGS) entry which is preliminary data.</text>
</comment>
<proteinExistence type="predicted"/>
<dbReference type="Gene3D" id="3.30.1540.10">
    <property type="entry name" value="formyl-coa transferase, domain 3"/>
    <property type="match status" value="1"/>
</dbReference>
<accession>A0A7X9WYQ7</accession>
<keyword evidence="1 2" id="KW-0808">Transferase</keyword>
<keyword evidence="3" id="KW-1185">Reference proteome</keyword>
<protein>
    <submittedName>
        <fullName evidence="2">CoA transferase</fullName>
    </submittedName>
</protein>
<dbReference type="RefSeq" id="WP_169574750.1">
    <property type="nucleotide sequence ID" value="NZ_JABBFV010000019.1"/>
</dbReference>
<dbReference type="Proteomes" id="UP000519023">
    <property type="component" value="Unassembled WGS sequence"/>
</dbReference>